<dbReference type="AlphaFoldDB" id="A0A834NMC8"/>
<organism evidence="1 2">
    <name type="scientific">Vespula germanica</name>
    <name type="common">German yellow jacket</name>
    <name type="synonym">Paravespula germanica</name>
    <dbReference type="NCBI Taxonomy" id="30212"/>
    <lineage>
        <taxon>Eukaryota</taxon>
        <taxon>Metazoa</taxon>
        <taxon>Ecdysozoa</taxon>
        <taxon>Arthropoda</taxon>
        <taxon>Hexapoda</taxon>
        <taxon>Insecta</taxon>
        <taxon>Pterygota</taxon>
        <taxon>Neoptera</taxon>
        <taxon>Endopterygota</taxon>
        <taxon>Hymenoptera</taxon>
        <taxon>Apocrita</taxon>
        <taxon>Aculeata</taxon>
        <taxon>Vespoidea</taxon>
        <taxon>Vespidae</taxon>
        <taxon>Vespinae</taxon>
        <taxon>Vespula</taxon>
    </lineage>
</organism>
<proteinExistence type="predicted"/>
<dbReference type="Proteomes" id="UP000617340">
    <property type="component" value="Unassembled WGS sequence"/>
</dbReference>
<accession>A0A834NMC8</accession>
<evidence type="ECO:0000313" key="1">
    <source>
        <dbReference type="EMBL" id="KAF7413956.1"/>
    </source>
</evidence>
<name>A0A834NMC8_VESGE</name>
<keyword evidence="2" id="KW-1185">Reference proteome</keyword>
<dbReference type="EMBL" id="JACSDZ010000002">
    <property type="protein sequence ID" value="KAF7413956.1"/>
    <property type="molecule type" value="Genomic_DNA"/>
</dbReference>
<comment type="caution">
    <text evidence="1">The sequence shown here is derived from an EMBL/GenBank/DDBJ whole genome shotgun (WGS) entry which is preliminary data.</text>
</comment>
<protein>
    <submittedName>
        <fullName evidence="1">Uncharacterized protein</fullName>
    </submittedName>
</protein>
<evidence type="ECO:0000313" key="2">
    <source>
        <dbReference type="Proteomes" id="UP000617340"/>
    </source>
</evidence>
<reference evidence="1" key="1">
    <citation type="journal article" date="2020" name="G3 (Bethesda)">
        <title>High-Quality Assemblies for Three Invasive Social Wasps from the &lt;i&gt;Vespula&lt;/i&gt; Genus.</title>
        <authorList>
            <person name="Harrop T.W.R."/>
            <person name="Guhlin J."/>
            <person name="McLaughlin G.M."/>
            <person name="Permina E."/>
            <person name="Stockwell P."/>
            <person name="Gilligan J."/>
            <person name="Le Lec M.F."/>
            <person name="Gruber M.A.M."/>
            <person name="Quinn O."/>
            <person name="Lovegrove M."/>
            <person name="Duncan E.J."/>
            <person name="Remnant E.J."/>
            <person name="Van Eeckhoven J."/>
            <person name="Graham B."/>
            <person name="Knapp R.A."/>
            <person name="Langford K.W."/>
            <person name="Kronenberg Z."/>
            <person name="Press M.O."/>
            <person name="Eacker S.M."/>
            <person name="Wilson-Rankin E.E."/>
            <person name="Purcell J."/>
            <person name="Lester P.J."/>
            <person name="Dearden P.K."/>
        </authorList>
    </citation>
    <scope>NUCLEOTIDE SEQUENCE</scope>
    <source>
        <strain evidence="1">Linc-1</strain>
    </source>
</reference>
<gene>
    <name evidence="1" type="ORF">HZH68_002445</name>
</gene>
<sequence>MESHDRRTPSQAAIDDVENRTSYTNCRFSTGYQSGILQGTAWCLGAIVPSFHRSHRHRHLAISMRDTHSSKD</sequence>